<name>A0A397WMF0_9ARCH</name>
<dbReference type="GO" id="GO:0009982">
    <property type="term" value="F:pseudouridine synthase activity"/>
    <property type="evidence" value="ECO:0007669"/>
    <property type="project" value="InterPro"/>
</dbReference>
<dbReference type="PROSITE" id="PS50984">
    <property type="entry name" value="TRUD"/>
    <property type="match status" value="1"/>
</dbReference>
<gene>
    <name evidence="4" type="ORF">BXU00_02795</name>
</gene>
<dbReference type="Gene3D" id="1.10.1510.30">
    <property type="match status" value="1"/>
</dbReference>
<proteinExistence type="inferred from homology"/>
<evidence type="ECO:0000259" key="3">
    <source>
        <dbReference type="PROSITE" id="PS50984"/>
    </source>
</evidence>
<dbReference type="InterPro" id="IPR011760">
    <property type="entry name" value="PsdUridine_synth_TruD_insert"/>
</dbReference>
<reference evidence="4 5" key="1">
    <citation type="journal article" date="2018" name="Syst. Appl. Microbiol.">
        <title>A new symbiotic nanoarchaeote (Candidatus Nanoclepta minutus) and its host (Zestosphaera tikiterensis gen. nov., sp. nov.) from a New Zealand hot spring.</title>
        <authorList>
            <person name="St John E."/>
            <person name="Liu Y."/>
            <person name="Podar M."/>
            <person name="Stott M.B."/>
            <person name="Meneghin J."/>
            <person name="Chen Z."/>
            <person name="Lagutin K."/>
            <person name="Mitchell K."/>
            <person name="Reysenbach A.L."/>
        </authorList>
    </citation>
    <scope>NUCLEOTIDE SEQUENCE [LARGE SCALE GENOMIC DNA]</scope>
    <source>
        <strain evidence="4">NZ3</strain>
    </source>
</reference>
<evidence type="ECO:0000313" key="5">
    <source>
        <dbReference type="Proteomes" id="UP000266622"/>
    </source>
</evidence>
<dbReference type="GO" id="GO:0003723">
    <property type="term" value="F:RNA binding"/>
    <property type="evidence" value="ECO:0007669"/>
    <property type="project" value="InterPro"/>
</dbReference>
<dbReference type="SUPFAM" id="SSF55120">
    <property type="entry name" value="Pseudouridine synthase"/>
    <property type="match status" value="1"/>
</dbReference>
<comment type="caution">
    <text evidence="4">The sequence shown here is derived from an EMBL/GenBank/DDBJ whole genome shotgun (WGS) entry which is preliminary data.</text>
</comment>
<dbReference type="EMBL" id="MWMI01000004">
    <property type="protein sequence ID" value="RIB35230.1"/>
    <property type="molecule type" value="Genomic_DNA"/>
</dbReference>
<dbReference type="Gene3D" id="3.30.70.3160">
    <property type="match status" value="1"/>
</dbReference>
<dbReference type="NCBIfam" id="TIGR00094">
    <property type="entry name" value="tRNA_TruD_broad"/>
    <property type="match status" value="1"/>
</dbReference>
<evidence type="ECO:0000313" key="4">
    <source>
        <dbReference type="EMBL" id="RIB35230.1"/>
    </source>
</evidence>
<dbReference type="PANTHER" id="PTHR13326:SF21">
    <property type="entry name" value="PSEUDOURIDYLATE SYNTHASE PUS7L"/>
    <property type="match status" value="1"/>
</dbReference>
<accession>A0A397WMF0</accession>
<dbReference type="Proteomes" id="UP000266622">
    <property type="component" value="Unassembled WGS sequence"/>
</dbReference>
<dbReference type="PANTHER" id="PTHR13326">
    <property type="entry name" value="TRNA PSEUDOURIDINE SYNTHASE D"/>
    <property type="match status" value="1"/>
</dbReference>
<dbReference type="InterPro" id="IPR001656">
    <property type="entry name" value="PsdUridine_synth_TruD"/>
</dbReference>
<dbReference type="InterPro" id="IPR042214">
    <property type="entry name" value="TruD_catalytic"/>
</dbReference>
<evidence type="ECO:0000256" key="1">
    <source>
        <dbReference type="ARBA" id="ARBA00007953"/>
    </source>
</evidence>
<organism evidence="4 5">
    <name type="scientific">Candidatus Nanoclepta minutus</name>
    <dbReference type="NCBI Taxonomy" id="1940235"/>
    <lineage>
        <taxon>Archaea</taxon>
        <taxon>Nanobdellota</taxon>
        <taxon>Candidatus Nanoclepta</taxon>
    </lineage>
</organism>
<dbReference type="Pfam" id="PF01142">
    <property type="entry name" value="TruD"/>
    <property type="match status" value="1"/>
</dbReference>
<dbReference type="InterPro" id="IPR020103">
    <property type="entry name" value="PsdUridine_synth_cat_dom_sf"/>
</dbReference>
<comment type="similarity">
    <text evidence="1">Belongs to the pseudouridine synthase TruD family.</text>
</comment>
<keyword evidence="2" id="KW-0413">Isomerase</keyword>
<protein>
    <submittedName>
        <fullName evidence="4">tRNA pseudouridine(13) synthase TruD</fullName>
    </submittedName>
</protein>
<dbReference type="Gene3D" id="3.30.2350.20">
    <property type="entry name" value="TruD, catalytic domain"/>
    <property type="match status" value="1"/>
</dbReference>
<dbReference type="GO" id="GO:0001522">
    <property type="term" value="P:pseudouridine synthesis"/>
    <property type="evidence" value="ECO:0007669"/>
    <property type="project" value="InterPro"/>
</dbReference>
<feature type="domain" description="TRUD" evidence="3">
    <location>
        <begin position="137"/>
        <end position="346"/>
    </location>
</feature>
<evidence type="ECO:0000256" key="2">
    <source>
        <dbReference type="ARBA" id="ARBA00023235"/>
    </source>
</evidence>
<dbReference type="AlphaFoldDB" id="A0A397WMF0"/>
<sequence length="380" mass="45839">MKIKERPEDFVVREIIDLNSKTPGTGYAYFLMKKKNLSTIRAIRLVARNLRISKKRIFFAGEKDKKTVSEQYIAIKGLEDFKYEYNFGNVKLKYIGSFEEPLRISDIVENEFEITIRDVKNEEMEKFEENLDIFSKYFYNYFDDQRFGNIRYINHLIGREIINRNWENAIRILLTYQSENENLTARNARKWLSENWGKFEEAIKYFPKWLDIELGILNYLIRDRNYYRAFKVIHKRLLKLFLHSYQSYIWNKVLSNYIKEFGDNLYKIKVAMEDLYISKNKDFIDRIRGKVLPAVGHDLNIEKIEDDFKRVYKEILMEEKIRLDRLYFKDKPSLTLNSINRPIIAEVSNFKYEIKDSTIRIYFKLKKGSYATILVKHLFS</sequence>